<dbReference type="InterPro" id="IPR029055">
    <property type="entry name" value="Ntn_hydrolases_N"/>
</dbReference>
<dbReference type="InterPro" id="IPR001962">
    <property type="entry name" value="Asn_synthase"/>
</dbReference>
<dbReference type="Proteomes" id="UP000199345">
    <property type="component" value="Unassembled WGS sequence"/>
</dbReference>
<gene>
    <name evidence="10" type="ORF">SAMN05216326_10911</name>
</gene>
<dbReference type="SUPFAM" id="SSF56235">
    <property type="entry name" value="N-terminal nucleophile aminohydrolases (Ntn hydrolases)"/>
    <property type="match status" value="1"/>
</dbReference>
<evidence type="ECO:0000256" key="5">
    <source>
        <dbReference type="ARBA" id="ARBA00022840"/>
    </source>
</evidence>
<dbReference type="OrthoDB" id="9763290at2"/>
<dbReference type="InterPro" id="IPR051786">
    <property type="entry name" value="ASN_synthetase/amidase"/>
</dbReference>
<feature type="domain" description="Glutamine amidotransferase type-2" evidence="9">
    <location>
        <begin position="89"/>
        <end position="152"/>
    </location>
</feature>
<accession>A0A1I0B2K5</accession>
<dbReference type="SUPFAM" id="SSF52402">
    <property type="entry name" value="Adenine nucleotide alpha hydrolases-like"/>
    <property type="match status" value="1"/>
</dbReference>
<evidence type="ECO:0000256" key="2">
    <source>
        <dbReference type="ARBA" id="ARBA00005752"/>
    </source>
</evidence>
<feature type="domain" description="Asparagine synthetase" evidence="8">
    <location>
        <begin position="227"/>
        <end position="609"/>
    </location>
</feature>
<dbReference type="GO" id="GO:0005524">
    <property type="term" value="F:ATP binding"/>
    <property type="evidence" value="ECO:0007669"/>
    <property type="project" value="UniProtKB-KW"/>
</dbReference>
<evidence type="ECO:0000259" key="8">
    <source>
        <dbReference type="Pfam" id="PF00733"/>
    </source>
</evidence>
<evidence type="ECO:0000256" key="6">
    <source>
        <dbReference type="ARBA" id="ARBA00048741"/>
    </source>
</evidence>
<keyword evidence="4" id="KW-0547">Nucleotide-binding</keyword>
<evidence type="ECO:0000313" key="10">
    <source>
        <dbReference type="EMBL" id="SET00162.1"/>
    </source>
</evidence>
<dbReference type="EC" id="6.3.5.4" evidence="3"/>
<comment type="similarity">
    <text evidence="2">Belongs to the asparagine synthetase family.</text>
</comment>
<evidence type="ECO:0000256" key="7">
    <source>
        <dbReference type="PIRSR" id="PIRSR001589-3"/>
    </source>
</evidence>
<comment type="pathway">
    <text evidence="1">Amino-acid biosynthesis; L-asparagine biosynthesis; L-asparagine from L-aspartate (L-Gln route): step 1/1.</text>
</comment>
<dbReference type="InterPro" id="IPR006426">
    <property type="entry name" value="Asn_synth_AEB"/>
</dbReference>
<dbReference type="PANTHER" id="PTHR43284">
    <property type="entry name" value="ASPARAGINE SYNTHETASE (GLUTAMINE-HYDROLYZING)"/>
    <property type="match status" value="1"/>
</dbReference>
<dbReference type="EMBL" id="FOIA01000009">
    <property type="protein sequence ID" value="SET00162.1"/>
    <property type="molecule type" value="Genomic_DNA"/>
</dbReference>
<dbReference type="PIRSF" id="PIRSF001589">
    <property type="entry name" value="Asn_synthetase_glu-h"/>
    <property type="match status" value="1"/>
</dbReference>
<evidence type="ECO:0000256" key="4">
    <source>
        <dbReference type="ARBA" id="ARBA00022741"/>
    </source>
</evidence>
<evidence type="ECO:0000256" key="1">
    <source>
        <dbReference type="ARBA" id="ARBA00005187"/>
    </source>
</evidence>
<keyword evidence="11" id="KW-1185">Reference proteome</keyword>
<organism evidence="10 11">
    <name type="scientific">Nitrosomonas marina</name>
    <dbReference type="NCBI Taxonomy" id="917"/>
    <lineage>
        <taxon>Bacteria</taxon>
        <taxon>Pseudomonadati</taxon>
        <taxon>Pseudomonadota</taxon>
        <taxon>Betaproteobacteria</taxon>
        <taxon>Nitrosomonadales</taxon>
        <taxon>Nitrosomonadaceae</taxon>
        <taxon>Nitrosomonas</taxon>
    </lineage>
</organism>
<dbReference type="Pfam" id="PF00733">
    <property type="entry name" value="Asn_synthase"/>
    <property type="match status" value="1"/>
</dbReference>
<evidence type="ECO:0000313" key="11">
    <source>
        <dbReference type="Proteomes" id="UP000199345"/>
    </source>
</evidence>
<name>A0A1I0B2K5_9PROT</name>
<keyword evidence="5" id="KW-0067">ATP-binding</keyword>
<dbReference type="CDD" id="cd01991">
    <property type="entry name" value="Asn_synthase_B_C"/>
    <property type="match status" value="1"/>
</dbReference>
<dbReference type="InterPro" id="IPR014729">
    <property type="entry name" value="Rossmann-like_a/b/a_fold"/>
</dbReference>
<dbReference type="GO" id="GO:0004066">
    <property type="term" value="F:asparagine synthase (glutamine-hydrolyzing) activity"/>
    <property type="evidence" value="ECO:0007669"/>
    <property type="project" value="UniProtKB-EC"/>
</dbReference>
<protein>
    <recommendedName>
        <fullName evidence="3">asparagine synthase (glutamine-hydrolyzing)</fullName>
        <ecNumber evidence="3">6.3.5.4</ecNumber>
    </recommendedName>
</protein>
<dbReference type="GO" id="GO:0005829">
    <property type="term" value="C:cytosol"/>
    <property type="evidence" value="ECO:0007669"/>
    <property type="project" value="TreeGrafter"/>
</dbReference>
<dbReference type="Gene3D" id="3.40.50.620">
    <property type="entry name" value="HUPs"/>
    <property type="match status" value="1"/>
</dbReference>
<dbReference type="GO" id="GO:0006529">
    <property type="term" value="P:asparagine biosynthetic process"/>
    <property type="evidence" value="ECO:0007669"/>
    <property type="project" value="InterPro"/>
</dbReference>
<dbReference type="Gene3D" id="3.60.20.10">
    <property type="entry name" value="Glutamine Phosphoribosylpyrophosphate, subunit 1, domain 1"/>
    <property type="match status" value="1"/>
</dbReference>
<dbReference type="AlphaFoldDB" id="A0A1I0B2K5"/>
<proteinExistence type="inferred from homology"/>
<dbReference type="InterPro" id="IPR017932">
    <property type="entry name" value="GATase_2_dom"/>
</dbReference>
<evidence type="ECO:0000256" key="3">
    <source>
        <dbReference type="ARBA" id="ARBA00012737"/>
    </source>
</evidence>
<evidence type="ECO:0000259" key="9">
    <source>
        <dbReference type="Pfam" id="PF13537"/>
    </source>
</evidence>
<dbReference type="RefSeq" id="WP_090657467.1">
    <property type="nucleotide sequence ID" value="NZ_FOIA01000009.1"/>
</dbReference>
<comment type="catalytic activity">
    <reaction evidence="6">
        <text>L-aspartate + L-glutamine + ATP + H2O = L-asparagine + L-glutamate + AMP + diphosphate + H(+)</text>
        <dbReference type="Rhea" id="RHEA:12228"/>
        <dbReference type="ChEBI" id="CHEBI:15377"/>
        <dbReference type="ChEBI" id="CHEBI:15378"/>
        <dbReference type="ChEBI" id="CHEBI:29985"/>
        <dbReference type="ChEBI" id="CHEBI:29991"/>
        <dbReference type="ChEBI" id="CHEBI:30616"/>
        <dbReference type="ChEBI" id="CHEBI:33019"/>
        <dbReference type="ChEBI" id="CHEBI:58048"/>
        <dbReference type="ChEBI" id="CHEBI:58359"/>
        <dbReference type="ChEBI" id="CHEBI:456215"/>
        <dbReference type="EC" id="6.3.5.4"/>
    </reaction>
</comment>
<dbReference type="Pfam" id="PF13537">
    <property type="entry name" value="GATase_7"/>
    <property type="match status" value="1"/>
</dbReference>
<dbReference type="PANTHER" id="PTHR43284:SF1">
    <property type="entry name" value="ASPARAGINE SYNTHETASE"/>
    <property type="match status" value="1"/>
</dbReference>
<reference evidence="11" key="1">
    <citation type="submission" date="2016-10" db="EMBL/GenBank/DDBJ databases">
        <authorList>
            <person name="Varghese N."/>
            <person name="Submissions S."/>
        </authorList>
    </citation>
    <scope>NUCLEOTIDE SEQUENCE [LARGE SCALE GENOMIC DNA]</scope>
    <source>
        <strain evidence="11">Nm71</strain>
    </source>
</reference>
<feature type="site" description="Important for beta-aspartyl-AMP intermediate formation" evidence="7">
    <location>
        <position position="350"/>
    </location>
</feature>
<sequence>MGGMCGWTGCEMADTESRVLLDKMNEPIIRYDSRPVQKLIGKKSALAVSGHPGSVHTYQDQGIIIGISGHIRFNNIQSGQHSDHRNKARIFLENWLAKGERALTSIAGEFTLSIIDENNDRCLLAVDRMGTKSLACHANGEHLVFSTSLDAIIRHPQAAPQIDSQSLFNYVYFHMIPSPGTIYKNQHRLLPGEYLTFKNKEAKTKYYWTPGFEETGTRSFEDLKTELKTLLRSSIQDAVGNETAGAFLSGGTDSSTIAGILGEVTGEPAATYSIGFDAKGYDEMEYARIAARHFSTRHHEYYVTPDDVVTAVPDIAAVFDQPFGNASAVPAFFCARMARADGITRILGGDGGDELFGGNERYAKQYLFSLYSYLPPFLREKILEPWAENVSGKQLPLPFRKAYRFIEQAAIPMPARMNTYNLLLRHGISSVFTADFLAGIDTTLPDTLNEQTYHQINAKSLVNKMLAYDWKFTLADNDLPKVVHACELAQIDVAFPLISDEMVAFSTQLRPDYKVKKTRLRYFFKEALKDFLPKEIIAKQKQGFGLPFGVWLQDHPRLKALAADSLTDLKSRNIIRGDFIDTLLGQHLQEHASYHGSMIWILMMLEQWYKLRQTQL</sequence>